<dbReference type="EMBL" id="JACEEZ010005145">
    <property type="protein sequence ID" value="KAG0725850.1"/>
    <property type="molecule type" value="Genomic_DNA"/>
</dbReference>
<evidence type="ECO:0000313" key="2">
    <source>
        <dbReference type="EMBL" id="KAG0725850.1"/>
    </source>
</evidence>
<proteinExistence type="predicted"/>
<organism evidence="2 3">
    <name type="scientific">Chionoecetes opilio</name>
    <name type="common">Atlantic snow crab</name>
    <name type="synonym">Cancer opilio</name>
    <dbReference type="NCBI Taxonomy" id="41210"/>
    <lineage>
        <taxon>Eukaryota</taxon>
        <taxon>Metazoa</taxon>
        <taxon>Ecdysozoa</taxon>
        <taxon>Arthropoda</taxon>
        <taxon>Crustacea</taxon>
        <taxon>Multicrustacea</taxon>
        <taxon>Malacostraca</taxon>
        <taxon>Eumalacostraca</taxon>
        <taxon>Eucarida</taxon>
        <taxon>Decapoda</taxon>
        <taxon>Pleocyemata</taxon>
        <taxon>Brachyura</taxon>
        <taxon>Eubrachyura</taxon>
        <taxon>Majoidea</taxon>
        <taxon>Majidae</taxon>
        <taxon>Chionoecetes</taxon>
    </lineage>
</organism>
<gene>
    <name evidence="2" type="ORF">GWK47_037803</name>
</gene>
<comment type="caution">
    <text evidence="2">The sequence shown here is derived from an EMBL/GenBank/DDBJ whole genome shotgun (WGS) entry which is preliminary data.</text>
</comment>
<name>A0A8J5D250_CHIOP</name>
<feature type="compositionally biased region" description="Basic and acidic residues" evidence="1">
    <location>
        <begin position="133"/>
        <end position="160"/>
    </location>
</feature>
<dbReference type="Proteomes" id="UP000770661">
    <property type="component" value="Unassembled WGS sequence"/>
</dbReference>
<feature type="compositionally biased region" description="Basic and acidic residues" evidence="1">
    <location>
        <begin position="98"/>
        <end position="121"/>
    </location>
</feature>
<evidence type="ECO:0000313" key="3">
    <source>
        <dbReference type="Proteomes" id="UP000770661"/>
    </source>
</evidence>
<evidence type="ECO:0000256" key="1">
    <source>
        <dbReference type="SAM" id="MobiDB-lite"/>
    </source>
</evidence>
<reference evidence="2" key="1">
    <citation type="submission" date="2020-07" db="EMBL/GenBank/DDBJ databases">
        <title>The High-quality genome of the commercially important snow crab, Chionoecetes opilio.</title>
        <authorList>
            <person name="Jeong J.-H."/>
            <person name="Ryu S."/>
        </authorList>
    </citation>
    <scope>NUCLEOTIDE SEQUENCE</scope>
    <source>
        <strain evidence="2">MADBK_172401_WGS</strain>
        <tissue evidence="2">Digestive gland</tissue>
    </source>
</reference>
<dbReference type="AlphaFoldDB" id="A0A8J5D250"/>
<protein>
    <submittedName>
        <fullName evidence="2">Uncharacterized protein</fullName>
    </submittedName>
</protein>
<feature type="region of interest" description="Disordered" evidence="1">
    <location>
        <begin position="1"/>
        <end position="160"/>
    </location>
</feature>
<accession>A0A8J5D250</accession>
<keyword evidence="3" id="KW-1185">Reference proteome</keyword>
<sequence>MGRRGSWGPSNGGEHPLGAPPDEKSPTNTADPPREPPGRAVWGPGVEPKGTVGGIGRDTAARRAPQTPKRRGIRRIAVESAPAGPKSPRAQEPSGQDGRQRRADRREEGGAEAYRRSKSPTDIRPGGPGGGKSDSRGGGEPLRMNEEGNKEVKREACCRS</sequence>